<dbReference type="PANTHER" id="PTHR33596">
    <property type="entry name" value="COLD-REGULATED 413 PLASMA MEMBRANE PROTEIN 2"/>
    <property type="match status" value="1"/>
</dbReference>
<name>A0A6A2X590_HIBSY</name>
<evidence type="ECO:0000256" key="5">
    <source>
        <dbReference type="ARBA" id="ARBA00023136"/>
    </source>
</evidence>
<keyword evidence="4 6" id="KW-1133">Transmembrane helix</keyword>
<comment type="similarity">
    <text evidence="2">Belongs to the Cold-regulated 413 protein family.</text>
</comment>
<organism evidence="7 8">
    <name type="scientific">Hibiscus syriacus</name>
    <name type="common">Rose of Sharon</name>
    <dbReference type="NCBI Taxonomy" id="106335"/>
    <lineage>
        <taxon>Eukaryota</taxon>
        <taxon>Viridiplantae</taxon>
        <taxon>Streptophyta</taxon>
        <taxon>Embryophyta</taxon>
        <taxon>Tracheophyta</taxon>
        <taxon>Spermatophyta</taxon>
        <taxon>Magnoliopsida</taxon>
        <taxon>eudicotyledons</taxon>
        <taxon>Gunneridae</taxon>
        <taxon>Pentapetalae</taxon>
        <taxon>rosids</taxon>
        <taxon>malvids</taxon>
        <taxon>Malvales</taxon>
        <taxon>Malvaceae</taxon>
        <taxon>Malvoideae</taxon>
        <taxon>Hibiscus</taxon>
    </lineage>
</organism>
<keyword evidence="8" id="KW-1185">Reference proteome</keyword>
<dbReference type="EMBL" id="VEPZ02001512">
    <property type="protein sequence ID" value="KAE8670313.1"/>
    <property type="molecule type" value="Genomic_DNA"/>
</dbReference>
<dbReference type="GO" id="GO:0016020">
    <property type="term" value="C:membrane"/>
    <property type="evidence" value="ECO:0007669"/>
    <property type="project" value="UniProtKB-SubCell"/>
</dbReference>
<dbReference type="InterPro" id="IPR008892">
    <property type="entry name" value="COR413"/>
</dbReference>
<evidence type="ECO:0000256" key="2">
    <source>
        <dbReference type="ARBA" id="ARBA00005852"/>
    </source>
</evidence>
<proteinExistence type="inferred from homology"/>
<protein>
    <submittedName>
        <fullName evidence="7">COR413PM2 protein</fullName>
    </submittedName>
</protein>
<evidence type="ECO:0000313" key="7">
    <source>
        <dbReference type="EMBL" id="KAE8670313.1"/>
    </source>
</evidence>
<reference evidence="7" key="1">
    <citation type="submission" date="2019-09" db="EMBL/GenBank/DDBJ databases">
        <title>Draft genome information of white flower Hibiscus syriacus.</title>
        <authorList>
            <person name="Kim Y.-M."/>
        </authorList>
    </citation>
    <scope>NUCLEOTIDE SEQUENCE [LARGE SCALE GENOMIC DNA]</scope>
    <source>
        <strain evidence="7">YM2019G1</strain>
    </source>
</reference>
<keyword evidence="5 6" id="KW-0472">Membrane</keyword>
<comment type="caution">
    <text evidence="7">The sequence shown here is derived from an EMBL/GenBank/DDBJ whole genome shotgun (WGS) entry which is preliminary data.</text>
</comment>
<feature type="transmembrane region" description="Helical" evidence="6">
    <location>
        <begin position="122"/>
        <end position="141"/>
    </location>
</feature>
<comment type="subcellular location">
    <subcellularLocation>
        <location evidence="1">Membrane</location>
        <topology evidence="1">Multi-pass membrane protein</topology>
    </subcellularLocation>
</comment>
<evidence type="ECO:0000256" key="1">
    <source>
        <dbReference type="ARBA" id="ARBA00004141"/>
    </source>
</evidence>
<evidence type="ECO:0000256" key="6">
    <source>
        <dbReference type="SAM" id="Phobius"/>
    </source>
</evidence>
<evidence type="ECO:0000256" key="4">
    <source>
        <dbReference type="ARBA" id="ARBA00022989"/>
    </source>
</evidence>
<dbReference type="Pfam" id="PF05562">
    <property type="entry name" value="WCOR413"/>
    <property type="match status" value="1"/>
</dbReference>
<evidence type="ECO:0000256" key="3">
    <source>
        <dbReference type="ARBA" id="ARBA00022692"/>
    </source>
</evidence>
<dbReference type="Proteomes" id="UP000436088">
    <property type="component" value="Unassembled WGS sequence"/>
</dbReference>
<sequence>MLFTVTSSLVSLLGSLKKPSNVADVADQRYRVVLELTRNGCRMLDWWCRAWVWQHSDEVLHVGCCRPWQRVGAGSGLTDSEFGSNQLGLSPGQRQRDSEFSFGRNCALKSDIGSTPPFLQDWVKLLGALILLIVVAPSLFSGTIRDGWIGVVICLAIVAYLLQEHIRASVSFRNSFAKASGISNTIGIIILSPTEAALNLALRQPTILPLPYPITYGNRVS</sequence>
<dbReference type="PANTHER" id="PTHR33596:SF1">
    <property type="entry name" value="COLD-REGULATED 413 PLASMA MEMBRANE PROTEIN 1-RELATED"/>
    <property type="match status" value="1"/>
</dbReference>
<accession>A0A6A2X590</accession>
<keyword evidence="3 6" id="KW-0812">Transmembrane</keyword>
<feature type="transmembrane region" description="Helical" evidence="6">
    <location>
        <begin position="147"/>
        <end position="163"/>
    </location>
</feature>
<gene>
    <name evidence="7" type="ORF">F3Y22_tig00112159pilonHSYRG00240</name>
</gene>
<evidence type="ECO:0000313" key="8">
    <source>
        <dbReference type="Proteomes" id="UP000436088"/>
    </source>
</evidence>
<dbReference type="AlphaFoldDB" id="A0A6A2X590"/>